<keyword evidence="3" id="KW-1185">Reference proteome</keyword>
<gene>
    <name evidence="2" type="ORF">GCM10011396_04650</name>
</gene>
<dbReference type="PROSITE" id="PS51819">
    <property type="entry name" value="VOC"/>
    <property type="match status" value="1"/>
</dbReference>
<dbReference type="Proteomes" id="UP000637423">
    <property type="component" value="Unassembled WGS sequence"/>
</dbReference>
<evidence type="ECO:0000313" key="3">
    <source>
        <dbReference type="Proteomes" id="UP000637423"/>
    </source>
</evidence>
<dbReference type="InterPro" id="IPR004360">
    <property type="entry name" value="Glyas_Fos-R_dOase_dom"/>
</dbReference>
<organism evidence="2 3">
    <name type="scientific">Undibacterium terreum</name>
    <dbReference type="NCBI Taxonomy" id="1224302"/>
    <lineage>
        <taxon>Bacteria</taxon>
        <taxon>Pseudomonadati</taxon>
        <taxon>Pseudomonadota</taxon>
        <taxon>Betaproteobacteria</taxon>
        <taxon>Burkholderiales</taxon>
        <taxon>Oxalobacteraceae</taxon>
        <taxon>Undibacterium</taxon>
    </lineage>
</organism>
<evidence type="ECO:0000313" key="2">
    <source>
        <dbReference type="EMBL" id="GGC60784.1"/>
    </source>
</evidence>
<reference evidence="2" key="2">
    <citation type="submission" date="2020-09" db="EMBL/GenBank/DDBJ databases">
        <authorList>
            <person name="Sun Q."/>
            <person name="Zhou Y."/>
        </authorList>
    </citation>
    <scope>NUCLEOTIDE SEQUENCE</scope>
    <source>
        <strain evidence="2">CGMCC 1.10998</strain>
    </source>
</reference>
<dbReference type="AlphaFoldDB" id="A0A916U4W0"/>
<dbReference type="EMBL" id="BMED01000001">
    <property type="protein sequence ID" value="GGC60784.1"/>
    <property type="molecule type" value="Genomic_DNA"/>
</dbReference>
<accession>A0A916U4W0</accession>
<dbReference type="InterPro" id="IPR037523">
    <property type="entry name" value="VOC_core"/>
</dbReference>
<dbReference type="Gene3D" id="3.10.180.10">
    <property type="entry name" value="2,3-Dihydroxybiphenyl 1,2-Dioxygenase, domain 1"/>
    <property type="match status" value="1"/>
</dbReference>
<sequence length="149" mass="16111">MVAFYSTVFSFRLISDIPVLASTVAATIFSDTGYRVVRLQAPFGERLKLLAANEVSGEATGKTQQRASGNIIKAANTSFITFIVDDIATALQRALAHGATLAHDAAKIRPDLSIALLLDPEGNYLELAQYNDISQYRPDVQLNAKPEPS</sequence>
<protein>
    <recommendedName>
        <fullName evidence="1">VOC domain-containing protein</fullName>
    </recommendedName>
</protein>
<name>A0A916U4W0_9BURK</name>
<dbReference type="SUPFAM" id="SSF54593">
    <property type="entry name" value="Glyoxalase/Bleomycin resistance protein/Dihydroxybiphenyl dioxygenase"/>
    <property type="match status" value="1"/>
</dbReference>
<proteinExistence type="predicted"/>
<dbReference type="InterPro" id="IPR029068">
    <property type="entry name" value="Glyas_Bleomycin-R_OHBP_Dase"/>
</dbReference>
<comment type="caution">
    <text evidence="2">The sequence shown here is derived from an EMBL/GenBank/DDBJ whole genome shotgun (WGS) entry which is preliminary data.</text>
</comment>
<evidence type="ECO:0000259" key="1">
    <source>
        <dbReference type="PROSITE" id="PS51819"/>
    </source>
</evidence>
<dbReference type="Pfam" id="PF00903">
    <property type="entry name" value="Glyoxalase"/>
    <property type="match status" value="1"/>
</dbReference>
<reference evidence="2" key="1">
    <citation type="journal article" date="2014" name="Int. J. Syst. Evol. Microbiol.">
        <title>Complete genome sequence of Corynebacterium casei LMG S-19264T (=DSM 44701T), isolated from a smear-ripened cheese.</title>
        <authorList>
            <consortium name="US DOE Joint Genome Institute (JGI-PGF)"/>
            <person name="Walter F."/>
            <person name="Albersmeier A."/>
            <person name="Kalinowski J."/>
            <person name="Ruckert C."/>
        </authorList>
    </citation>
    <scope>NUCLEOTIDE SEQUENCE</scope>
    <source>
        <strain evidence="2">CGMCC 1.10998</strain>
    </source>
</reference>
<feature type="domain" description="VOC" evidence="1">
    <location>
        <begin position="1"/>
        <end position="130"/>
    </location>
</feature>